<keyword evidence="1" id="KW-0812">Transmembrane</keyword>
<name>A0A0F7KGA9_9PROT</name>
<evidence type="ECO:0000313" key="3">
    <source>
        <dbReference type="EMBL" id="AKH37897.1"/>
    </source>
</evidence>
<evidence type="ECO:0000313" key="5">
    <source>
        <dbReference type="Proteomes" id="UP000034156"/>
    </source>
</evidence>
<feature type="transmembrane region" description="Helical" evidence="1">
    <location>
        <begin position="5"/>
        <end position="26"/>
    </location>
</feature>
<evidence type="ECO:0000256" key="1">
    <source>
        <dbReference type="SAM" id="Phobius"/>
    </source>
</evidence>
<feature type="transmembrane region" description="Helical" evidence="1">
    <location>
        <begin position="121"/>
        <end position="146"/>
    </location>
</feature>
<dbReference type="EMBL" id="CP011451">
    <property type="protein sequence ID" value="AKH37897.1"/>
    <property type="molecule type" value="Genomic_DNA"/>
</dbReference>
<dbReference type="AlphaFoldDB" id="A0A0F7KGA9"/>
<keyword evidence="1" id="KW-1133">Transmembrane helix</keyword>
<evidence type="ECO:0000313" key="4">
    <source>
        <dbReference type="EMBL" id="TYP92815.1"/>
    </source>
</evidence>
<sequence length="150" mass="16974">MKIPLFLHLLGVVIWVGGMFFAYMVLRPTAAQLLEPPLRLKLWHGVFSRFFPWVFLSVGLILASGLYMIMQMGGFMAVRLYIHLMFALGLVMMLIFIYVFFSTFKKLNYHITREEWSSAGIVLGQIRLLIGINLILGMVTITVAVLGGST</sequence>
<gene>
    <name evidence="3" type="ORF">AAW31_08835</name>
    <name evidence="4" type="ORF">BCL69_100514</name>
</gene>
<protein>
    <submittedName>
        <fullName evidence="3 4">Membrane protein</fullName>
    </submittedName>
</protein>
<dbReference type="RefSeq" id="WP_046849967.1">
    <property type="nucleotide sequence ID" value="NZ_CP011451.1"/>
</dbReference>
<feature type="transmembrane region" description="Helical" evidence="1">
    <location>
        <begin position="80"/>
        <end position="101"/>
    </location>
</feature>
<keyword evidence="5" id="KW-1185">Reference proteome</keyword>
<dbReference type="Proteomes" id="UP000324176">
    <property type="component" value="Unassembled WGS sequence"/>
</dbReference>
<organism evidence="3 5">
    <name type="scientific">Nitrosomonas communis</name>
    <dbReference type="NCBI Taxonomy" id="44574"/>
    <lineage>
        <taxon>Bacteria</taxon>
        <taxon>Pseudomonadati</taxon>
        <taxon>Pseudomonadota</taxon>
        <taxon>Betaproteobacteria</taxon>
        <taxon>Nitrosomonadales</taxon>
        <taxon>Nitrosomonadaceae</taxon>
        <taxon>Nitrosomonas</taxon>
    </lineage>
</organism>
<dbReference type="KEGG" id="nco:AAW31_08835"/>
<reference evidence="3 5" key="2">
    <citation type="journal article" date="2016" name="Genome Announc.">
        <title>Genome Sequence of Nitrosomonas communis Strain Nm2, a Mesophilic Ammonia-Oxidizing Bacterium Isolated from Mediterranean Soil.</title>
        <authorList>
            <person name="Kozlowski J.A."/>
            <person name="Kits K.D."/>
            <person name="Stein L.Y."/>
        </authorList>
    </citation>
    <scope>NUCLEOTIDE SEQUENCE [LARGE SCALE GENOMIC DNA]</scope>
    <source>
        <strain evidence="3 5">Nm2</strain>
    </source>
</reference>
<dbReference type="EMBL" id="VNHT01000005">
    <property type="protein sequence ID" value="TYP92815.1"/>
    <property type="molecule type" value="Genomic_DNA"/>
</dbReference>
<evidence type="ECO:0000259" key="2">
    <source>
        <dbReference type="Pfam" id="PF05425"/>
    </source>
</evidence>
<evidence type="ECO:0000313" key="6">
    <source>
        <dbReference type="Proteomes" id="UP000324176"/>
    </source>
</evidence>
<proteinExistence type="predicted"/>
<dbReference type="InterPro" id="IPR008457">
    <property type="entry name" value="Cu-R_CopD_dom"/>
</dbReference>
<feature type="domain" description="Copper resistance protein D" evidence="2">
    <location>
        <begin position="46"/>
        <end position="145"/>
    </location>
</feature>
<dbReference type="OrthoDB" id="8419862at2"/>
<reference evidence="4 6" key="3">
    <citation type="submission" date="2019-07" db="EMBL/GenBank/DDBJ databases">
        <title>Active sludge and wastewater microbial communities from Klosterneuburg, Austria.</title>
        <authorList>
            <person name="Wagner M."/>
        </authorList>
    </citation>
    <scope>NUCLEOTIDE SEQUENCE [LARGE SCALE GENOMIC DNA]</scope>
    <source>
        <strain evidence="4 6">Nm2</strain>
    </source>
</reference>
<feature type="transmembrane region" description="Helical" evidence="1">
    <location>
        <begin position="46"/>
        <end position="68"/>
    </location>
</feature>
<dbReference type="Proteomes" id="UP000034156">
    <property type="component" value="Chromosome"/>
</dbReference>
<reference evidence="5" key="1">
    <citation type="submission" date="2015-05" db="EMBL/GenBank/DDBJ databases">
        <title>Draft genome of Nitrosomonas communis strain Nm2.</title>
        <authorList>
            <person name="Kozlowski J.A."/>
            <person name="Kits K.D."/>
            <person name="Stein L.Y."/>
        </authorList>
    </citation>
    <scope>NUCLEOTIDE SEQUENCE [LARGE SCALE GENOMIC DNA]</scope>
    <source>
        <strain evidence="5">Nm2</strain>
    </source>
</reference>
<keyword evidence="1" id="KW-0472">Membrane</keyword>
<accession>A0A0F7KGA9</accession>
<dbReference type="Pfam" id="PF05425">
    <property type="entry name" value="CopD"/>
    <property type="match status" value="1"/>
</dbReference>
<dbReference type="PATRIC" id="fig|44574.3.peg.2153"/>
<dbReference type="GO" id="GO:0016020">
    <property type="term" value="C:membrane"/>
    <property type="evidence" value="ECO:0007669"/>
    <property type="project" value="InterPro"/>
</dbReference>